<dbReference type="Proteomes" id="UP000030762">
    <property type="component" value="Unassembled WGS sequence"/>
</dbReference>
<dbReference type="OMA" id="PIETGCH"/>
<evidence type="ECO:0000256" key="1">
    <source>
        <dbReference type="SAM" id="MobiDB-lite"/>
    </source>
</evidence>
<protein>
    <submittedName>
        <fullName evidence="2">Uncharacterized protein</fullName>
    </submittedName>
</protein>
<dbReference type="CDD" id="cd14686">
    <property type="entry name" value="bZIP"/>
    <property type="match status" value="1"/>
</dbReference>
<dbReference type="AlphaFoldDB" id="T0R2V4"/>
<name>T0R2V4_SAPDV</name>
<feature type="region of interest" description="Disordered" evidence="1">
    <location>
        <begin position="50"/>
        <end position="87"/>
    </location>
</feature>
<dbReference type="RefSeq" id="XP_008620251.1">
    <property type="nucleotide sequence ID" value="XM_008622029.1"/>
</dbReference>
<evidence type="ECO:0000313" key="3">
    <source>
        <dbReference type="Proteomes" id="UP000030762"/>
    </source>
</evidence>
<reference evidence="2 3" key="1">
    <citation type="submission" date="2012-04" db="EMBL/GenBank/DDBJ databases">
        <title>The Genome Sequence of Saprolegnia declina VS20.</title>
        <authorList>
            <consortium name="The Broad Institute Genome Sequencing Platform"/>
            <person name="Russ C."/>
            <person name="Nusbaum C."/>
            <person name="Tyler B."/>
            <person name="van West P."/>
            <person name="Dieguez-Uribeondo J."/>
            <person name="de Bruijn I."/>
            <person name="Tripathy S."/>
            <person name="Jiang R."/>
            <person name="Young S.K."/>
            <person name="Zeng Q."/>
            <person name="Gargeya S."/>
            <person name="Fitzgerald M."/>
            <person name="Haas B."/>
            <person name="Abouelleil A."/>
            <person name="Alvarado L."/>
            <person name="Arachchi H.M."/>
            <person name="Berlin A."/>
            <person name="Chapman S.B."/>
            <person name="Goldberg J."/>
            <person name="Griggs A."/>
            <person name="Gujja S."/>
            <person name="Hansen M."/>
            <person name="Howarth C."/>
            <person name="Imamovic A."/>
            <person name="Larimer J."/>
            <person name="McCowen C."/>
            <person name="Montmayeur A."/>
            <person name="Murphy C."/>
            <person name="Neiman D."/>
            <person name="Pearson M."/>
            <person name="Priest M."/>
            <person name="Roberts A."/>
            <person name="Saif S."/>
            <person name="Shea T."/>
            <person name="Sisk P."/>
            <person name="Sykes S."/>
            <person name="Wortman J."/>
            <person name="Nusbaum C."/>
            <person name="Birren B."/>
        </authorList>
    </citation>
    <scope>NUCLEOTIDE SEQUENCE [LARGE SCALE GENOMIC DNA]</scope>
    <source>
        <strain evidence="2 3">VS20</strain>
    </source>
</reference>
<dbReference type="eggNOG" id="ENOG502SB0E">
    <property type="taxonomic scope" value="Eukaryota"/>
</dbReference>
<accession>T0R2V4</accession>
<proteinExistence type="predicted"/>
<dbReference type="InParanoid" id="T0R2V4"/>
<dbReference type="GeneID" id="19956570"/>
<organism evidence="2 3">
    <name type="scientific">Saprolegnia diclina (strain VS20)</name>
    <dbReference type="NCBI Taxonomy" id="1156394"/>
    <lineage>
        <taxon>Eukaryota</taxon>
        <taxon>Sar</taxon>
        <taxon>Stramenopiles</taxon>
        <taxon>Oomycota</taxon>
        <taxon>Saprolegniomycetes</taxon>
        <taxon>Saprolegniales</taxon>
        <taxon>Saprolegniaceae</taxon>
        <taxon>Saprolegnia</taxon>
    </lineage>
</organism>
<keyword evidence="3" id="KW-1185">Reference proteome</keyword>
<sequence>MNAVEEDALLRFLMSGQAMAAPPMMDLPAPATLPATTATSIQLDLGDLMAGLGGNDDADDMTSEPSECSTSDKDSTSGTSPQPPNLKRKLQLAEASKKHRLRQKDELSYLREKVTNLNSQLSMLKKIKELEGEHGSQWEQLARSQFLERQKAYQENAKLKSALEEQLKFAEALQSMIAKKPRLSFPSMLDNEEWKLSKLGKDRDGRRHAMKMIMEKQYEQLDGILVRTGLFDPKDEIKSSKISCRSDEETISIDFIRFHTLPWTYDLVAEATWQVCTTNIADEIKNVGDLLEALDDNTRYCEKIMCKQGRTECPFFGKSRANVIGQVLFKRFYEKDRVVIVWKAIMEDELYPRDPMTLLANQQAWIIVQKGTTPGTCRVKSYIERLPPSRAGKEVALDDMMKSMHIPSDYGRREKPIENIGVCEAFAPKPGMMTEYCMNSFQEMANKHEEAVVAQAKRLADLERAETTATSATIL</sequence>
<dbReference type="EMBL" id="JH767234">
    <property type="protein sequence ID" value="EQC26358.1"/>
    <property type="molecule type" value="Genomic_DNA"/>
</dbReference>
<dbReference type="VEuPathDB" id="FungiDB:SDRG_15843"/>
<dbReference type="OrthoDB" id="165738at2759"/>
<evidence type="ECO:0000313" key="2">
    <source>
        <dbReference type="EMBL" id="EQC26358.1"/>
    </source>
</evidence>
<gene>
    <name evidence="2" type="ORF">SDRG_15843</name>
</gene>